<feature type="compositionally biased region" description="Polar residues" evidence="3">
    <location>
        <begin position="65"/>
        <end position="76"/>
    </location>
</feature>
<dbReference type="GO" id="GO:0016560">
    <property type="term" value="P:protein import into peroxisome matrix, docking"/>
    <property type="evidence" value="ECO:0007669"/>
    <property type="project" value="TreeGrafter"/>
</dbReference>
<evidence type="ECO:0000256" key="1">
    <source>
        <dbReference type="ARBA" id="ARBA00022737"/>
    </source>
</evidence>
<feature type="region of interest" description="Disordered" evidence="3">
    <location>
        <begin position="221"/>
        <end position="289"/>
    </location>
</feature>
<dbReference type="SUPFAM" id="SSF48452">
    <property type="entry name" value="TPR-like"/>
    <property type="match status" value="1"/>
</dbReference>
<proteinExistence type="predicted"/>
<dbReference type="Gene3D" id="1.25.40.10">
    <property type="entry name" value="Tetratricopeptide repeat domain"/>
    <property type="match status" value="1"/>
</dbReference>
<dbReference type="GO" id="GO:0005052">
    <property type="term" value="F:peroxisome matrix targeting signal-1 binding"/>
    <property type="evidence" value="ECO:0007669"/>
    <property type="project" value="TreeGrafter"/>
</dbReference>
<evidence type="ECO:0000313" key="5">
    <source>
        <dbReference type="Proteomes" id="UP000235388"/>
    </source>
</evidence>
<dbReference type="InterPro" id="IPR024111">
    <property type="entry name" value="PEX5/PEX5L"/>
</dbReference>
<dbReference type="STRING" id="200324.A0A2N5UWN6"/>
<dbReference type="OrthoDB" id="10006023at2759"/>
<dbReference type="GO" id="GO:0005829">
    <property type="term" value="C:cytosol"/>
    <property type="evidence" value="ECO:0007669"/>
    <property type="project" value="TreeGrafter"/>
</dbReference>
<name>A0A2N5UWN6_9BASI</name>
<keyword evidence="5" id="KW-1185">Reference proteome</keyword>
<evidence type="ECO:0000256" key="2">
    <source>
        <dbReference type="ARBA" id="ARBA00022803"/>
    </source>
</evidence>
<reference evidence="4 5" key="1">
    <citation type="submission" date="2017-11" db="EMBL/GenBank/DDBJ databases">
        <title>De novo assembly and phasing of dikaryotic genomes from two isolates of Puccinia coronata f. sp. avenae, the causal agent of oat crown rust.</title>
        <authorList>
            <person name="Miller M.E."/>
            <person name="Zhang Y."/>
            <person name="Omidvar V."/>
            <person name="Sperschneider J."/>
            <person name="Schwessinger B."/>
            <person name="Raley C."/>
            <person name="Palmer J.M."/>
            <person name="Garnica D."/>
            <person name="Upadhyaya N."/>
            <person name="Rathjen J."/>
            <person name="Taylor J.M."/>
            <person name="Park R.F."/>
            <person name="Dodds P.N."/>
            <person name="Hirsch C.D."/>
            <person name="Kianian S.F."/>
            <person name="Figueroa M."/>
        </authorList>
    </citation>
    <scope>NUCLEOTIDE SEQUENCE [LARGE SCALE GENOMIC DNA]</scope>
    <source>
        <strain evidence="4">12NC29</strain>
    </source>
</reference>
<dbReference type="EMBL" id="PGCJ01000162">
    <property type="protein sequence ID" value="PLW42056.1"/>
    <property type="molecule type" value="Genomic_DNA"/>
</dbReference>
<keyword evidence="1" id="KW-0677">Repeat</keyword>
<keyword evidence="2" id="KW-0802">TPR repeat</keyword>
<sequence>MPLNFTSVALPGFRRRHHFTSDCGPSNPHQNLLKHSDRHPIPSRFKHAAHQQASSHITQAHLHPSASSSNLSNGQRQASPFLMHELNRELESINHIHQSAQPSQINPAWQKQFIGHFMKHSVSMDEMARMERSFHSVQPSSQAPPAMHWSQQFTHNHDQASKSSSRSIHHMSPLSITLWRTQSRATLGSPRHKWSSLPQIVELTKENWEAEFAKIGNQLKAQPTAESQEHPPFVDQQSPLSSLSQDTTPQPGHDLGRHRGGHRVPEDDFVGPDLSRPLETTITPENVGNFLDHPEPYLFQSNNPYVGVPDPFEEGQRLLRSGATLSEAALAFEAACQAEENQEDSWRMLGETQAADEKEQLAIKAFQRAVGCQEMRALAILERWLMDTYPAIAANVSANQKSNEDQHNPWSRHAMVVEKFILAARAGPEV</sequence>
<protein>
    <submittedName>
        <fullName evidence="4">Uncharacterized protein</fullName>
    </submittedName>
</protein>
<dbReference type="Proteomes" id="UP000235388">
    <property type="component" value="Unassembled WGS sequence"/>
</dbReference>
<dbReference type="AlphaFoldDB" id="A0A2N5UWN6"/>
<dbReference type="InterPro" id="IPR011990">
    <property type="entry name" value="TPR-like_helical_dom_sf"/>
</dbReference>
<accession>A0A2N5UWN6</accession>
<evidence type="ECO:0000256" key="3">
    <source>
        <dbReference type="SAM" id="MobiDB-lite"/>
    </source>
</evidence>
<feature type="compositionally biased region" description="Low complexity" evidence="3">
    <location>
        <begin position="235"/>
        <end position="253"/>
    </location>
</feature>
<dbReference type="GO" id="GO:0005778">
    <property type="term" value="C:peroxisomal membrane"/>
    <property type="evidence" value="ECO:0007669"/>
    <property type="project" value="TreeGrafter"/>
</dbReference>
<dbReference type="PANTHER" id="PTHR10130:SF9">
    <property type="entry name" value="PEROXISOMAL TARGETING SIGNAL RECEPTOR"/>
    <property type="match status" value="1"/>
</dbReference>
<organism evidence="4 5">
    <name type="scientific">Puccinia coronata f. sp. avenae</name>
    <dbReference type="NCBI Taxonomy" id="200324"/>
    <lineage>
        <taxon>Eukaryota</taxon>
        <taxon>Fungi</taxon>
        <taxon>Dikarya</taxon>
        <taxon>Basidiomycota</taxon>
        <taxon>Pucciniomycotina</taxon>
        <taxon>Pucciniomycetes</taxon>
        <taxon>Pucciniales</taxon>
        <taxon>Pucciniaceae</taxon>
        <taxon>Puccinia</taxon>
    </lineage>
</organism>
<comment type="caution">
    <text evidence="4">The sequence shown here is derived from an EMBL/GenBank/DDBJ whole genome shotgun (WGS) entry which is preliminary data.</text>
</comment>
<feature type="region of interest" description="Disordered" evidence="3">
    <location>
        <begin position="19"/>
        <end position="76"/>
    </location>
</feature>
<dbReference type="PANTHER" id="PTHR10130">
    <property type="entry name" value="PEROXISOMAL TARGETING SIGNAL 1 RECEPTOR PEX5"/>
    <property type="match status" value="1"/>
</dbReference>
<gene>
    <name evidence="4" type="ORF">PCANC_13120</name>
</gene>
<evidence type="ECO:0000313" key="4">
    <source>
        <dbReference type="EMBL" id="PLW42056.1"/>
    </source>
</evidence>